<dbReference type="Gene3D" id="1.10.10.10">
    <property type="entry name" value="Winged helix-like DNA-binding domain superfamily/Winged helix DNA-binding domain"/>
    <property type="match status" value="3"/>
</dbReference>
<evidence type="ECO:0000256" key="4">
    <source>
        <dbReference type="ARBA" id="ARBA00022490"/>
    </source>
</evidence>
<dbReference type="GO" id="GO:0005737">
    <property type="term" value="C:cytoplasm"/>
    <property type="evidence" value="ECO:0007669"/>
    <property type="project" value="UniProtKB-SubCell"/>
</dbReference>
<gene>
    <name evidence="5" type="primary">recX</name>
    <name evidence="9" type="ORF">SAMN05421854_11256</name>
</gene>
<evidence type="ECO:0000256" key="5">
    <source>
        <dbReference type="HAMAP-Rule" id="MF_01114"/>
    </source>
</evidence>
<dbReference type="PANTHER" id="PTHR33602:SF1">
    <property type="entry name" value="REGULATORY PROTEIN RECX FAMILY PROTEIN"/>
    <property type="match status" value="1"/>
</dbReference>
<dbReference type="PANTHER" id="PTHR33602">
    <property type="entry name" value="REGULATORY PROTEIN RECX FAMILY PROTEIN"/>
    <property type="match status" value="1"/>
</dbReference>
<dbReference type="STRING" id="112413.SAMN05421854_11256"/>
<comment type="similarity">
    <text evidence="2 5">Belongs to the RecX family.</text>
</comment>
<evidence type="ECO:0000256" key="2">
    <source>
        <dbReference type="ARBA" id="ARBA00009695"/>
    </source>
</evidence>
<organism evidence="9 10">
    <name type="scientific">Amycolatopsis rubida</name>
    <dbReference type="NCBI Taxonomy" id="112413"/>
    <lineage>
        <taxon>Bacteria</taxon>
        <taxon>Bacillati</taxon>
        <taxon>Actinomycetota</taxon>
        <taxon>Actinomycetes</taxon>
        <taxon>Pseudonocardiales</taxon>
        <taxon>Pseudonocardiaceae</taxon>
        <taxon>Amycolatopsis</taxon>
    </lineage>
</organism>
<dbReference type="Proteomes" id="UP000199137">
    <property type="component" value="Unassembled WGS sequence"/>
</dbReference>
<evidence type="ECO:0000259" key="6">
    <source>
        <dbReference type="Pfam" id="PF02631"/>
    </source>
</evidence>
<feature type="domain" description="RecX second three-helical" evidence="6">
    <location>
        <begin position="98"/>
        <end position="138"/>
    </location>
</feature>
<accession>A0A1I5YFT7</accession>
<dbReference type="InterPro" id="IPR053925">
    <property type="entry name" value="RecX_HTH_3rd"/>
</dbReference>
<dbReference type="InterPro" id="IPR003783">
    <property type="entry name" value="Regulatory_RecX"/>
</dbReference>
<dbReference type="InterPro" id="IPR053924">
    <property type="entry name" value="RecX_HTH_2nd"/>
</dbReference>
<name>A0A1I5YFT7_9PSEU</name>
<sequence length="212" mass="23634">MLDQRWPVPVEIGVEREVPSSEGGIGNGSVVVARAPKVDPMELPPEERAKKAKEICFDLLAARPRAVEELRQTLQRKGFDSETAETLLGKLDRAGLVNDAEFAEAWVRDRHANQGLSRTALVAELRRKGVDDEIAAQAAEEVDREAEEQRARELVRKRLRSLGNVDEQTAIRRLLGFLARKGYPQGLAYTVIRDELSEFGAESSMLDDVMVD</sequence>
<evidence type="ECO:0000313" key="10">
    <source>
        <dbReference type="Proteomes" id="UP000199137"/>
    </source>
</evidence>
<comment type="subcellular location">
    <subcellularLocation>
        <location evidence="1 5">Cytoplasm</location>
    </subcellularLocation>
</comment>
<evidence type="ECO:0000256" key="3">
    <source>
        <dbReference type="ARBA" id="ARBA00018111"/>
    </source>
</evidence>
<comment type="function">
    <text evidence="5">Modulates RecA activity.</text>
</comment>
<dbReference type="HAMAP" id="MF_01114">
    <property type="entry name" value="RecX"/>
    <property type="match status" value="1"/>
</dbReference>
<feature type="domain" description="RecX third three-helical" evidence="7">
    <location>
        <begin position="147"/>
        <end position="192"/>
    </location>
</feature>
<protein>
    <recommendedName>
        <fullName evidence="3 5">Regulatory protein RecX</fullName>
    </recommendedName>
</protein>
<dbReference type="EMBL" id="FOWC01000012">
    <property type="protein sequence ID" value="SFQ43023.1"/>
    <property type="molecule type" value="Genomic_DNA"/>
</dbReference>
<dbReference type="Pfam" id="PF21981">
    <property type="entry name" value="RecX_HTH3"/>
    <property type="match status" value="1"/>
</dbReference>
<evidence type="ECO:0000313" key="9">
    <source>
        <dbReference type="EMBL" id="SFQ43023.1"/>
    </source>
</evidence>
<feature type="domain" description="RecX first three-helical" evidence="8">
    <location>
        <begin position="52"/>
        <end position="91"/>
    </location>
</feature>
<dbReference type="GO" id="GO:0006282">
    <property type="term" value="P:regulation of DNA repair"/>
    <property type="evidence" value="ECO:0007669"/>
    <property type="project" value="UniProtKB-UniRule"/>
</dbReference>
<evidence type="ECO:0000256" key="1">
    <source>
        <dbReference type="ARBA" id="ARBA00004496"/>
    </source>
</evidence>
<dbReference type="Pfam" id="PF21982">
    <property type="entry name" value="RecX_HTH1"/>
    <property type="match status" value="1"/>
</dbReference>
<keyword evidence="4 5" id="KW-0963">Cytoplasm</keyword>
<dbReference type="AlphaFoldDB" id="A0A1I5YFT7"/>
<evidence type="ECO:0000259" key="8">
    <source>
        <dbReference type="Pfam" id="PF21982"/>
    </source>
</evidence>
<dbReference type="InterPro" id="IPR036388">
    <property type="entry name" value="WH-like_DNA-bd_sf"/>
</dbReference>
<proteinExistence type="inferred from homology"/>
<dbReference type="InterPro" id="IPR053926">
    <property type="entry name" value="RecX_HTH_1st"/>
</dbReference>
<reference evidence="9 10" key="1">
    <citation type="submission" date="2016-10" db="EMBL/GenBank/DDBJ databases">
        <authorList>
            <person name="de Groot N.N."/>
        </authorList>
    </citation>
    <scope>NUCLEOTIDE SEQUENCE [LARGE SCALE GENOMIC DNA]</scope>
    <source>
        <strain evidence="9 10">DSM 44637</strain>
    </source>
</reference>
<evidence type="ECO:0000259" key="7">
    <source>
        <dbReference type="Pfam" id="PF21981"/>
    </source>
</evidence>
<dbReference type="Pfam" id="PF02631">
    <property type="entry name" value="RecX_HTH2"/>
    <property type="match status" value="1"/>
</dbReference>